<keyword evidence="7 8" id="KW-0472">Membrane</keyword>
<keyword evidence="5 8" id="KW-1133">Transmembrane helix</keyword>
<keyword evidence="6" id="KW-0051">Antiviral defense</keyword>
<dbReference type="InterPro" id="IPR043760">
    <property type="entry name" value="PycTM_dom"/>
</dbReference>
<keyword evidence="4" id="KW-0547">Nucleotide-binding</keyword>
<dbReference type="RefSeq" id="WP_245694043.1">
    <property type="nucleotide sequence ID" value="NZ_FNFM01000005.1"/>
</dbReference>
<organism evidence="10 11">
    <name type="scientific">Actinopolyspora mzabensis</name>
    <dbReference type="NCBI Taxonomy" id="995066"/>
    <lineage>
        <taxon>Bacteria</taxon>
        <taxon>Bacillati</taxon>
        <taxon>Actinomycetota</taxon>
        <taxon>Actinomycetes</taxon>
        <taxon>Actinopolysporales</taxon>
        <taxon>Actinopolysporaceae</taxon>
        <taxon>Actinopolyspora</taxon>
    </lineage>
</organism>
<evidence type="ECO:0000256" key="3">
    <source>
        <dbReference type="ARBA" id="ARBA00022692"/>
    </source>
</evidence>
<feature type="transmembrane region" description="Helical" evidence="8">
    <location>
        <begin position="147"/>
        <end position="170"/>
    </location>
</feature>
<evidence type="ECO:0000256" key="8">
    <source>
        <dbReference type="SAM" id="Phobius"/>
    </source>
</evidence>
<reference evidence="11" key="1">
    <citation type="submission" date="2016-10" db="EMBL/GenBank/DDBJ databases">
        <authorList>
            <person name="Varghese N."/>
            <person name="Submissions S."/>
        </authorList>
    </citation>
    <scope>NUCLEOTIDE SEQUENCE [LARGE SCALE GENOMIC DNA]</scope>
    <source>
        <strain evidence="11">DSM 45460</strain>
    </source>
</reference>
<keyword evidence="2" id="KW-1003">Cell membrane</keyword>
<evidence type="ECO:0000256" key="6">
    <source>
        <dbReference type="ARBA" id="ARBA00023118"/>
    </source>
</evidence>
<evidence type="ECO:0000256" key="2">
    <source>
        <dbReference type="ARBA" id="ARBA00022475"/>
    </source>
</evidence>
<evidence type="ECO:0000256" key="7">
    <source>
        <dbReference type="ARBA" id="ARBA00023136"/>
    </source>
</evidence>
<keyword evidence="11" id="KW-1185">Reference proteome</keyword>
<comment type="subcellular location">
    <subcellularLocation>
        <location evidence="1">Cell membrane</location>
    </subcellularLocation>
</comment>
<sequence>MLRRLEAMVNTEDVWKTLQQTTDLIKVADTKAAAVLAANGVLGGVLVRALSAPNDWAASWLYAVLLFVSLGLASLSIVFALWVFTPRLSTGDSRSLLHFDNIARCSPASDGFASVYRDLLEDGEQLQLSLTQQVWATSRIARRKFRAVTPAIWAFGASLFTALAAGWAGLFE</sequence>
<evidence type="ECO:0000256" key="5">
    <source>
        <dbReference type="ARBA" id="ARBA00022989"/>
    </source>
</evidence>
<dbReference type="AlphaFoldDB" id="A0A1G9A3H5"/>
<evidence type="ECO:0000313" key="11">
    <source>
        <dbReference type="Proteomes" id="UP000199213"/>
    </source>
</evidence>
<proteinExistence type="predicted"/>
<dbReference type="EMBL" id="FNFM01000005">
    <property type="protein sequence ID" value="SDK21394.1"/>
    <property type="molecule type" value="Genomic_DNA"/>
</dbReference>
<evidence type="ECO:0000259" key="9">
    <source>
        <dbReference type="Pfam" id="PF18967"/>
    </source>
</evidence>
<name>A0A1G9A3H5_ACTMZ</name>
<dbReference type="Pfam" id="PF18967">
    <property type="entry name" value="PycTM"/>
    <property type="match status" value="1"/>
</dbReference>
<dbReference type="Proteomes" id="UP000199213">
    <property type="component" value="Unassembled WGS sequence"/>
</dbReference>
<gene>
    <name evidence="10" type="ORF">SAMN04487820_105269</name>
</gene>
<evidence type="ECO:0000256" key="1">
    <source>
        <dbReference type="ARBA" id="ARBA00004236"/>
    </source>
</evidence>
<dbReference type="GO" id="GO:0000166">
    <property type="term" value="F:nucleotide binding"/>
    <property type="evidence" value="ECO:0007669"/>
    <property type="project" value="UniProtKB-KW"/>
</dbReference>
<keyword evidence="3 8" id="KW-0812">Transmembrane</keyword>
<feature type="domain" description="Pycsar effector protein" evidence="9">
    <location>
        <begin position="14"/>
        <end position="165"/>
    </location>
</feature>
<feature type="transmembrane region" description="Helical" evidence="8">
    <location>
        <begin position="60"/>
        <end position="84"/>
    </location>
</feature>
<dbReference type="GO" id="GO:0005886">
    <property type="term" value="C:plasma membrane"/>
    <property type="evidence" value="ECO:0007669"/>
    <property type="project" value="UniProtKB-SubCell"/>
</dbReference>
<evidence type="ECO:0000313" key="10">
    <source>
        <dbReference type="EMBL" id="SDK21394.1"/>
    </source>
</evidence>
<evidence type="ECO:0000256" key="4">
    <source>
        <dbReference type="ARBA" id="ARBA00022741"/>
    </source>
</evidence>
<dbReference type="GO" id="GO:0051607">
    <property type="term" value="P:defense response to virus"/>
    <property type="evidence" value="ECO:0007669"/>
    <property type="project" value="UniProtKB-KW"/>
</dbReference>
<protein>
    <recommendedName>
        <fullName evidence="9">Pycsar effector protein domain-containing protein</fullName>
    </recommendedName>
</protein>
<accession>A0A1G9A3H5</accession>